<feature type="compositionally biased region" description="Acidic residues" evidence="1">
    <location>
        <begin position="179"/>
        <end position="193"/>
    </location>
</feature>
<reference evidence="2 3" key="1">
    <citation type="submission" date="2021-04" db="EMBL/GenBank/DDBJ databases">
        <authorList>
            <person name="Bliznina A."/>
        </authorList>
    </citation>
    <scope>NUCLEOTIDE SEQUENCE [LARGE SCALE GENOMIC DNA]</scope>
</reference>
<gene>
    <name evidence="2" type="ORF">OKIOD_LOCUS10786</name>
</gene>
<evidence type="ECO:0000256" key="1">
    <source>
        <dbReference type="SAM" id="MobiDB-lite"/>
    </source>
</evidence>
<protein>
    <submittedName>
        <fullName evidence="2">Oidioi.mRNA.OKI2018_I69.chr1.g2021.t1.cds</fullName>
    </submittedName>
</protein>
<keyword evidence="3" id="KW-1185">Reference proteome</keyword>
<evidence type="ECO:0000313" key="3">
    <source>
        <dbReference type="Proteomes" id="UP001158576"/>
    </source>
</evidence>
<proteinExistence type="predicted"/>
<accession>A0ABN7STZ7</accession>
<feature type="region of interest" description="Disordered" evidence="1">
    <location>
        <begin position="173"/>
        <end position="238"/>
    </location>
</feature>
<dbReference type="EMBL" id="OU015566">
    <property type="protein sequence ID" value="CAG5105317.1"/>
    <property type="molecule type" value="Genomic_DNA"/>
</dbReference>
<dbReference type="Pfam" id="PF15370">
    <property type="entry name" value="NOPCHAP1"/>
    <property type="match status" value="1"/>
</dbReference>
<dbReference type="Proteomes" id="UP001158576">
    <property type="component" value="Chromosome 1"/>
</dbReference>
<sequence>MAVLGWATVFITQSKKLEVLGYLKHDIRLEELQSLIDSSSLSNIHLAAGTHHIAATDGKRCVISTPKGVKTFTMSSPRPQKKTQNKKLEVNEEIGRQRLAQKLTVIDRPKPKIYPVAQSSILSRVRTFMPAMQKAQEDLYKKMKAEGDESVNLENTENDERVVEFNCGIVPSELIADSSDSDSDTDSDEEMDPEELRLIHLINNKMGHRNEASSEASSGSTGNGNKIEMLKDNQMMEE</sequence>
<feature type="compositionally biased region" description="Low complexity" evidence="1">
    <location>
        <begin position="213"/>
        <end position="225"/>
    </location>
</feature>
<dbReference type="InterPro" id="IPR027921">
    <property type="entry name" value="NOPCHAP1"/>
</dbReference>
<evidence type="ECO:0000313" key="2">
    <source>
        <dbReference type="EMBL" id="CAG5105317.1"/>
    </source>
</evidence>
<name>A0ABN7STZ7_OIKDI</name>
<organism evidence="2 3">
    <name type="scientific">Oikopleura dioica</name>
    <name type="common">Tunicate</name>
    <dbReference type="NCBI Taxonomy" id="34765"/>
    <lineage>
        <taxon>Eukaryota</taxon>
        <taxon>Metazoa</taxon>
        <taxon>Chordata</taxon>
        <taxon>Tunicata</taxon>
        <taxon>Appendicularia</taxon>
        <taxon>Copelata</taxon>
        <taxon>Oikopleuridae</taxon>
        <taxon>Oikopleura</taxon>
    </lineage>
</organism>